<feature type="binding site" evidence="1">
    <location>
        <position position="42"/>
    </location>
    <ligand>
        <name>Mg(2+)</name>
        <dbReference type="ChEBI" id="CHEBI:18420"/>
        <label>4</label>
    </ligand>
</feature>
<dbReference type="EC" id="2.7.4.16" evidence="1"/>
<feature type="binding site" evidence="1">
    <location>
        <position position="73"/>
    </location>
    <ligand>
        <name>Mg(2+)</name>
        <dbReference type="ChEBI" id="CHEBI:18420"/>
        <label>4</label>
    </ligand>
</feature>
<dbReference type="OrthoDB" id="9802811at2"/>
<dbReference type="Pfam" id="PF00586">
    <property type="entry name" value="AIRS"/>
    <property type="match status" value="1"/>
</dbReference>
<feature type="binding site" evidence="1">
    <location>
        <position position="73"/>
    </location>
    <ligand>
        <name>Mg(2+)</name>
        <dbReference type="ChEBI" id="CHEBI:18420"/>
        <label>2</label>
    </ligand>
</feature>
<feature type="binding site" evidence="1">
    <location>
        <position position="29"/>
    </location>
    <ligand>
        <name>Mg(2+)</name>
        <dbReference type="ChEBI" id="CHEBI:18420"/>
        <label>4</label>
    </ligand>
</feature>
<dbReference type="EMBL" id="FNWJ01000001">
    <property type="protein sequence ID" value="SEH11253.1"/>
    <property type="molecule type" value="Genomic_DNA"/>
</dbReference>
<dbReference type="GO" id="GO:0005524">
    <property type="term" value="F:ATP binding"/>
    <property type="evidence" value="ECO:0007669"/>
    <property type="project" value="UniProtKB-UniRule"/>
</dbReference>
<feature type="binding site" evidence="1">
    <location>
        <position position="219"/>
    </location>
    <ligand>
        <name>ATP</name>
        <dbReference type="ChEBI" id="CHEBI:30616"/>
    </ligand>
</feature>
<protein>
    <recommendedName>
        <fullName evidence="1">Thiamine-monophosphate kinase</fullName>
        <shortName evidence="1">TMP kinase</shortName>
        <shortName evidence="1">Thiamine-phosphate kinase</shortName>
        <ecNumber evidence="1">2.7.4.16</ecNumber>
    </recommendedName>
</protein>
<dbReference type="InterPro" id="IPR006283">
    <property type="entry name" value="ThiL-like"/>
</dbReference>
<dbReference type="SUPFAM" id="SSF56042">
    <property type="entry name" value="PurM C-terminal domain-like"/>
    <property type="match status" value="1"/>
</dbReference>
<dbReference type="GO" id="GO:0009228">
    <property type="term" value="P:thiamine biosynthetic process"/>
    <property type="evidence" value="ECO:0007669"/>
    <property type="project" value="UniProtKB-KW"/>
</dbReference>
<comment type="miscellaneous">
    <text evidence="1">Reaction mechanism of ThiL seems to utilize a direct, inline transfer of the gamma-phosphate of ATP to TMP rather than a phosphorylated enzyme intermediate.</text>
</comment>
<evidence type="ECO:0000256" key="1">
    <source>
        <dbReference type="HAMAP-Rule" id="MF_02128"/>
    </source>
</evidence>
<comment type="catalytic activity">
    <reaction evidence="1">
        <text>thiamine phosphate + ATP = thiamine diphosphate + ADP</text>
        <dbReference type="Rhea" id="RHEA:15913"/>
        <dbReference type="ChEBI" id="CHEBI:30616"/>
        <dbReference type="ChEBI" id="CHEBI:37575"/>
        <dbReference type="ChEBI" id="CHEBI:58937"/>
        <dbReference type="ChEBI" id="CHEBI:456216"/>
        <dbReference type="EC" id="2.7.4.16"/>
    </reaction>
</comment>
<organism evidence="4 5">
    <name type="scientific">Thermoleophilum album</name>
    <dbReference type="NCBI Taxonomy" id="29539"/>
    <lineage>
        <taxon>Bacteria</taxon>
        <taxon>Bacillati</taxon>
        <taxon>Actinomycetota</taxon>
        <taxon>Thermoleophilia</taxon>
        <taxon>Thermoleophilales</taxon>
        <taxon>Thermoleophilaceae</taxon>
        <taxon>Thermoleophilum</taxon>
    </lineage>
</organism>
<feature type="binding site" evidence="1">
    <location>
        <position position="220"/>
    </location>
    <ligand>
        <name>Mg(2+)</name>
        <dbReference type="ChEBI" id="CHEBI:18420"/>
        <label>5</label>
    </ligand>
</feature>
<feature type="binding site" evidence="1">
    <location>
        <position position="121"/>
    </location>
    <ligand>
        <name>Mg(2+)</name>
        <dbReference type="ChEBI" id="CHEBI:18420"/>
        <label>1</label>
    </ligand>
</feature>
<evidence type="ECO:0000313" key="5">
    <source>
        <dbReference type="Proteomes" id="UP000222056"/>
    </source>
</evidence>
<gene>
    <name evidence="1" type="primary">thiL</name>
    <name evidence="4" type="ORF">SAMN02745716_0707</name>
</gene>
<dbReference type="RefSeq" id="WP_093116266.1">
    <property type="nucleotide sequence ID" value="NZ_FNWJ01000001.1"/>
</dbReference>
<keyword evidence="1" id="KW-0460">Magnesium</keyword>
<dbReference type="NCBIfam" id="TIGR01379">
    <property type="entry name" value="thiL"/>
    <property type="match status" value="1"/>
</dbReference>
<dbReference type="GO" id="GO:0009229">
    <property type="term" value="P:thiamine diphosphate biosynthetic process"/>
    <property type="evidence" value="ECO:0007669"/>
    <property type="project" value="UniProtKB-UniRule"/>
</dbReference>
<feature type="binding site" evidence="1">
    <location>
        <begin position="120"/>
        <end position="121"/>
    </location>
    <ligand>
        <name>ATP</name>
        <dbReference type="ChEBI" id="CHEBI:30616"/>
    </ligand>
</feature>
<dbReference type="InterPro" id="IPR016188">
    <property type="entry name" value="PurM-like_N"/>
</dbReference>
<feature type="domain" description="PurM-like C-terminal" evidence="3">
    <location>
        <begin position="152"/>
        <end position="309"/>
    </location>
</feature>
<dbReference type="GO" id="GO:0009030">
    <property type="term" value="F:thiamine-phosphate kinase activity"/>
    <property type="evidence" value="ECO:0007669"/>
    <property type="project" value="UniProtKB-UniRule"/>
</dbReference>
<evidence type="ECO:0000259" key="2">
    <source>
        <dbReference type="Pfam" id="PF00586"/>
    </source>
</evidence>
<dbReference type="PIRSF" id="PIRSF005303">
    <property type="entry name" value="Thiam_monoph_kin"/>
    <property type="match status" value="1"/>
</dbReference>
<dbReference type="Pfam" id="PF02769">
    <property type="entry name" value="AIRS_C"/>
    <property type="match status" value="1"/>
</dbReference>
<feature type="binding site" evidence="1">
    <location>
        <position position="44"/>
    </location>
    <ligand>
        <name>Mg(2+)</name>
        <dbReference type="ChEBI" id="CHEBI:18420"/>
        <label>1</label>
    </ligand>
</feature>
<feature type="binding site" evidence="1">
    <location>
        <position position="29"/>
    </location>
    <ligand>
        <name>Mg(2+)</name>
        <dbReference type="ChEBI" id="CHEBI:18420"/>
        <label>3</label>
    </ligand>
</feature>
<dbReference type="HAMAP" id="MF_02128">
    <property type="entry name" value="TMP_kinase"/>
    <property type="match status" value="1"/>
</dbReference>
<reference evidence="5" key="1">
    <citation type="submission" date="2016-10" db="EMBL/GenBank/DDBJ databases">
        <authorList>
            <person name="Varghese N."/>
            <person name="Submissions S."/>
        </authorList>
    </citation>
    <scope>NUCLEOTIDE SEQUENCE [LARGE SCALE GENOMIC DNA]</scope>
    <source>
        <strain evidence="5">ATCC 35263</strain>
    </source>
</reference>
<feature type="binding site" evidence="1">
    <location>
        <position position="44"/>
    </location>
    <ligand>
        <name>Mg(2+)</name>
        <dbReference type="ChEBI" id="CHEBI:18420"/>
        <label>2</label>
    </ligand>
</feature>
<comment type="pathway">
    <text evidence="1">Cofactor biosynthesis; thiamine diphosphate biosynthesis; thiamine diphosphate from thiamine phosphate: step 1/1.</text>
</comment>
<feature type="binding site" evidence="1">
    <location>
        <position position="147"/>
    </location>
    <ligand>
        <name>ATP</name>
        <dbReference type="ChEBI" id="CHEBI:30616"/>
    </ligand>
</feature>
<name>A0A1H6FN39_THEAL</name>
<dbReference type="AlphaFoldDB" id="A0A1H6FN39"/>
<feature type="domain" description="PurM-like N-terminal" evidence="2">
    <location>
        <begin position="27"/>
        <end position="137"/>
    </location>
</feature>
<accession>A0A1H6FN39</accession>
<keyword evidence="1 4" id="KW-0418">Kinase</keyword>
<feature type="binding site" evidence="1">
    <location>
        <position position="325"/>
    </location>
    <ligand>
        <name>substrate</name>
    </ligand>
</feature>
<keyword evidence="1" id="KW-0808">Transferase</keyword>
<dbReference type="SUPFAM" id="SSF55326">
    <property type="entry name" value="PurM N-terminal domain-like"/>
    <property type="match status" value="1"/>
</dbReference>
<dbReference type="InterPro" id="IPR036921">
    <property type="entry name" value="PurM-like_N_sf"/>
</dbReference>
<comment type="similarity">
    <text evidence="1">Belongs to the thiamine-monophosphate kinase family.</text>
</comment>
<dbReference type="Proteomes" id="UP000222056">
    <property type="component" value="Unassembled WGS sequence"/>
</dbReference>
<comment type="function">
    <text evidence="1">Catalyzes the ATP-dependent phosphorylation of thiamine-monophosphate (TMP) to form thiamine-pyrophosphate (TPP), the active form of vitamin B1.</text>
</comment>
<dbReference type="PANTHER" id="PTHR30270:SF0">
    <property type="entry name" value="THIAMINE-MONOPHOSPHATE KINASE"/>
    <property type="match status" value="1"/>
</dbReference>
<comment type="caution">
    <text evidence="1">Lacks conserved residue(s) required for the propagation of feature annotation.</text>
</comment>
<evidence type="ECO:0000313" key="4">
    <source>
        <dbReference type="EMBL" id="SEH11253.1"/>
    </source>
</evidence>
<keyword evidence="5" id="KW-1185">Reference proteome</keyword>
<dbReference type="PANTHER" id="PTHR30270">
    <property type="entry name" value="THIAMINE-MONOPHOSPHATE KINASE"/>
    <property type="match status" value="1"/>
</dbReference>
<feature type="binding site" evidence="1">
    <location>
        <position position="217"/>
    </location>
    <ligand>
        <name>Mg(2+)</name>
        <dbReference type="ChEBI" id="CHEBI:18420"/>
        <label>3</label>
    </ligand>
</feature>
<dbReference type="UniPathway" id="UPA00060">
    <property type="reaction ID" value="UER00142"/>
</dbReference>
<proteinExistence type="inferred from homology"/>
<dbReference type="Gene3D" id="3.30.1330.10">
    <property type="entry name" value="PurM-like, N-terminal domain"/>
    <property type="match status" value="1"/>
</dbReference>
<evidence type="ECO:0000259" key="3">
    <source>
        <dbReference type="Pfam" id="PF02769"/>
    </source>
</evidence>
<keyword evidence="1" id="KW-0784">Thiamine biosynthesis</keyword>
<dbReference type="InterPro" id="IPR010918">
    <property type="entry name" value="PurM-like_C_dom"/>
</dbReference>
<dbReference type="GO" id="GO:0000287">
    <property type="term" value="F:magnesium ion binding"/>
    <property type="evidence" value="ECO:0007669"/>
    <property type="project" value="UniProtKB-UniRule"/>
</dbReference>
<keyword evidence="1" id="KW-0547">Nucleotide-binding</keyword>
<dbReference type="STRING" id="29539.SAMN02745716_0707"/>
<keyword evidence="1" id="KW-0479">Metal-binding</keyword>
<dbReference type="InterPro" id="IPR036676">
    <property type="entry name" value="PurM-like_C_sf"/>
</dbReference>
<feature type="binding site" evidence="1">
    <location>
        <position position="73"/>
    </location>
    <ligand>
        <name>Mg(2+)</name>
        <dbReference type="ChEBI" id="CHEBI:18420"/>
        <label>3</label>
    </ligand>
</feature>
<feature type="binding site" evidence="1">
    <location>
        <position position="51"/>
    </location>
    <ligand>
        <name>substrate</name>
    </ligand>
</feature>
<dbReference type="Gene3D" id="3.90.650.10">
    <property type="entry name" value="PurM-like C-terminal domain"/>
    <property type="match status" value="1"/>
</dbReference>
<feature type="binding site" evidence="1">
    <location>
        <position position="270"/>
    </location>
    <ligand>
        <name>substrate</name>
    </ligand>
</feature>
<sequence length="337" mass="35760">MRERQLIELIARRCGPPRDRRVLRGIGDDAAVVAAKPVCVISTDSLVEDVHFTLSHYTPAEIGHKALATALSDLAAMGAEVGEAYLALALPGRLREEFSRELIDGVVDLAENHGVTIAGGDVVDSSALALTVTVVGWAENPERLVYRDGARQGQRVGVTGTLGAAGAALLLESYDHEPPIPLAADQRRALEQRLKRPRPRLREGLLLAESGASAMIDLSDGLASDARQLAQRSGVRLHIDLAALPLAAGVREVAAARGLAAEELAATAGEDYELLFTVDDRRVAEVEQALAAADCPVTWVGAVEVGTGVVFFDASGHCRCDLHGFEHGRVAAKPERD</sequence>
<feature type="binding site" evidence="1">
    <location>
        <position position="43"/>
    </location>
    <ligand>
        <name>Mg(2+)</name>
        <dbReference type="ChEBI" id="CHEBI:18420"/>
        <label>1</label>
    </ligand>
</feature>
<keyword evidence="1" id="KW-0067">ATP-binding</keyword>
<dbReference type="CDD" id="cd02194">
    <property type="entry name" value="ThiL"/>
    <property type="match status" value="1"/>
</dbReference>